<organism evidence="1 2">
    <name type="scientific">Ilex paraguariensis</name>
    <name type="common">yerba mate</name>
    <dbReference type="NCBI Taxonomy" id="185542"/>
    <lineage>
        <taxon>Eukaryota</taxon>
        <taxon>Viridiplantae</taxon>
        <taxon>Streptophyta</taxon>
        <taxon>Embryophyta</taxon>
        <taxon>Tracheophyta</taxon>
        <taxon>Spermatophyta</taxon>
        <taxon>Magnoliopsida</taxon>
        <taxon>eudicotyledons</taxon>
        <taxon>Gunneridae</taxon>
        <taxon>Pentapetalae</taxon>
        <taxon>asterids</taxon>
        <taxon>campanulids</taxon>
        <taxon>Aquifoliales</taxon>
        <taxon>Aquifoliaceae</taxon>
        <taxon>Ilex</taxon>
    </lineage>
</organism>
<dbReference type="AlphaFoldDB" id="A0ABC8U3H3"/>
<name>A0ABC8U3H3_9AQUA</name>
<proteinExistence type="predicted"/>
<accession>A0ABC8U3H3</accession>
<evidence type="ECO:0000313" key="1">
    <source>
        <dbReference type="EMBL" id="CAK9176314.1"/>
    </source>
</evidence>
<gene>
    <name evidence="1" type="ORF">ILEXP_LOCUS46155</name>
</gene>
<dbReference type="Proteomes" id="UP001642360">
    <property type="component" value="Unassembled WGS sequence"/>
</dbReference>
<reference evidence="1 2" key="1">
    <citation type="submission" date="2024-02" db="EMBL/GenBank/DDBJ databases">
        <authorList>
            <person name="Vignale AGUSTIN F."/>
            <person name="Sosa J E."/>
            <person name="Modenutti C."/>
        </authorList>
    </citation>
    <scope>NUCLEOTIDE SEQUENCE [LARGE SCALE GENOMIC DNA]</scope>
</reference>
<comment type="caution">
    <text evidence="1">The sequence shown here is derived from an EMBL/GenBank/DDBJ whole genome shotgun (WGS) entry which is preliminary data.</text>
</comment>
<evidence type="ECO:0000313" key="2">
    <source>
        <dbReference type="Proteomes" id="UP001642360"/>
    </source>
</evidence>
<keyword evidence="2" id="KW-1185">Reference proteome</keyword>
<protein>
    <submittedName>
        <fullName evidence="1">Uncharacterized protein</fullName>
    </submittedName>
</protein>
<sequence>MAWGRMDLKIMSTLPTLEKREEKRRASVQLLKHFSEEDSKTKSLLIFWAIQGLGLSLGGGYRIKLIDITVAQQKVGFVRLRTCRKSKY</sequence>
<dbReference type="EMBL" id="CAUOFW020006802">
    <property type="protein sequence ID" value="CAK9176314.1"/>
    <property type="molecule type" value="Genomic_DNA"/>
</dbReference>